<reference evidence="2 3" key="1">
    <citation type="submission" date="2019-02" db="EMBL/GenBank/DDBJ databases">
        <title>Deep-cultivation of Planctomycetes and their phenomic and genomic characterization uncovers novel biology.</title>
        <authorList>
            <person name="Wiegand S."/>
            <person name="Jogler M."/>
            <person name="Boedeker C."/>
            <person name="Pinto D."/>
            <person name="Vollmers J."/>
            <person name="Rivas-Marin E."/>
            <person name="Kohn T."/>
            <person name="Peeters S.H."/>
            <person name="Heuer A."/>
            <person name="Rast P."/>
            <person name="Oberbeckmann S."/>
            <person name="Bunk B."/>
            <person name="Jeske O."/>
            <person name="Meyerdierks A."/>
            <person name="Storesund J.E."/>
            <person name="Kallscheuer N."/>
            <person name="Luecker S."/>
            <person name="Lage O.M."/>
            <person name="Pohl T."/>
            <person name="Merkel B.J."/>
            <person name="Hornburger P."/>
            <person name="Mueller R.-W."/>
            <person name="Bruemmer F."/>
            <person name="Labrenz M."/>
            <person name="Spormann A.M."/>
            <person name="Op Den Camp H."/>
            <person name="Overmann J."/>
            <person name="Amann R."/>
            <person name="Jetten M.S.M."/>
            <person name="Mascher T."/>
            <person name="Medema M.H."/>
            <person name="Devos D.P."/>
            <person name="Kaster A.-K."/>
            <person name="Ovreas L."/>
            <person name="Rohde M."/>
            <person name="Galperin M.Y."/>
            <person name="Jogler C."/>
        </authorList>
    </citation>
    <scope>NUCLEOTIDE SEQUENCE [LARGE SCALE GENOMIC DNA]</scope>
    <source>
        <strain evidence="2 3">Pla108</strain>
    </source>
</reference>
<dbReference type="AlphaFoldDB" id="A0A5C6AML5"/>
<organism evidence="2 3">
    <name type="scientific">Botrimarina colliarenosi</name>
    <dbReference type="NCBI Taxonomy" id="2528001"/>
    <lineage>
        <taxon>Bacteria</taxon>
        <taxon>Pseudomonadati</taxon>
        <taxon>Planctomycetota</taxon>
        <taxon>Planctomycetia</taxon>
        <taxon>Pirellulales</taxon>
        <taxon>Lacipirellulaceae</taxon>
        <taxon>Botrimarina</taxon>
    </lineage>
</organism>
<keyword evidence="1" id="KW-0812">Transmembrane</keyword>
<gene>
    <name evidence="2" type="ORF">Pla108_13150</name>
</gene>
<comment type="caution">
    <text evidence="2">The sequence shown here is derived from an EMBL/GenBank/DDBJ whole genome shotgun (WGS) entry which is preliminary data.</text>
</comment>
<protein>
    <recommendedName>
        <fullName evidence="4">Zinc-ribbon domain-containing protein</fullName>
    </recommendedName>
</protein>
<dbReference type="OrthoDB" id="292190at2"/>
<accession>A0A5C6AML5</accession>
<dbReference type="RefSeq" id="WP_146444047.1">
    <property type="nucleotide sequence ID" value="NZ_SJPR01000001.1"/>
</dbReference>
<dbReference type="Proteomes" id="UP000317421">
    <property type="component" value="Unassembled WGS sequence"/>
</dbReference>
<sequence length="79" mass="8751">MNDDEDWQDDLDEDDVFDCPECGAEVHAEAEACPACGYWITDAEHEAGWRAGSASQRIRLVGLWILGLAAIGTLLLWWG</sequence>
<keyword evidence="3" id="KW-1185">Reference proteome</keyword>
<proteinExistence type="predicted"/>
<evidence type="ECO:0000313" key="3">
    <source>
        <dbReference type="Proteomes" id="UP000317421"/>
    </source>
</evidence>
<evidence type="ECO:0000256" key="1">
    <source>
        <dbReference type="SAM" id="Phobius"/>
    </source>
</evidence>
<evidence type="ECO:0008006" key="4">
    <source>
        <dbReference type="Google" id="ProtNLM"/>
    </source>
</evidence>
<feature type="transmembrane region" description="Helical" evidence="1">
    <location>
        <begin position="60"/>
        <end position="78"/>
    </location>
</feature>
<evidence type="ECO:0000313" key="2">
    <source>
        <dbReference type="EMBL" id="TWU00366.1"/>
    </source>
</evidence>
<keyword evidence="1" id="KW-0472">Membrane</keyword>
<dbReference type="EMBL" id="SJPR01000001">
    <property type="protein sequence ID" value="TWU00366.1"/>
    <property type="molecule type" value="Genomic_DNA"/>
</dbReference>
<keyword evidence="1" id="KW-1133">Transmembrane helix</keyword>
<name>A0A5C6AML5_9BACT</name>